<dbReference type="PANTHER" id="PTHR38459">
    <property type="entry name" value="PROPHAGE BACTOPRENOL-LINKED GLUCOSE TRANSLOCASE HOMOLOG"/>
    <property type="match status" value="1"/>
</dbReference>
<keyword evidence="10" id="KW-1185">Reference proteome</keyword>
<evidence type="ECO:0000256" key="1">
    <source>
        <dbReference type="ARBA" id="ARBA00004141"/>
    </source>
</evidence>
<evidence type="ECO:0000256" key="3">
    <source>
        <dbReference type="ARBA" id="ARBA00022692"/>
    </source>
</evidence>
<gene>
    <name evidence="9" type="ORF">U6N30_24060</name>
</gene>
<dbReference type="RefSeq" id="WP_324274260.1">
    <property type="nucleotide sequence ID" value="NZ_CP141261.1"/>
</dbReference>
<feature type="compositionally biased region" description="Basic and acidic residues" evidence="6">
    <location>
        <begin position="173"/>
        <end position="200"/>
    </location>
</feature>
<dbReference type="PANTHER" id="PTHR38459:SF1">
    <property type="entry name" value="PROPHAGE BACTOPRENOL-LINKED GLUCOSE TRANSLOCASE HOMOLOG"/>
    <property type="match status" value="1"/>
</dbReference>
<feature type="compositionally biased region" description="Low complexity" evidence="6">
    <location>
        <begin position="133"/>
        <end position="147"/>
    </location>
</feature>
<dbReference type="InterPro" id="IPR051401">
    <property type="entry name" value="GtrA_CellWall_Glycosyl"/>
</dbReference>
<sequence>MQWAESIRVRMGTTWRLLLKEVSAFGVVGIACFAIDIVLFQLLYAHVGLGAVTAKFLATLVSMTVAYVGHRYWSFSHRARTGLRREYLLFAAVNGATLALNLGIVALVRYPSARRAPWSSRWRTSPASPPAPSSGTSPTAAGCSRPPTWRRRRRPATPPPRARPGPPGRRRAPRTERYLTALDRRTPLDGGRRGAPDGWTDVRDRCATSHAHLPCTG</sequence>
<keyword evidence="3 7" id="KW-0812">Transmembrane</keyword>
<feature type="compositionally biased region" description="Pro residues" evidence="6">
    <location>
        <begin position="156"/>
        <end position="167"/>
    </location>
</feature>
<evidence type="ECO:0000256" key="6">
    <source>
        <dbReference type="SAM" id="MobiDB-lite"/>
    </source>
</evidence>
<evidence type="ECO:0000313" key="9">
    <source>
        <dbReference type="EMBL" id="WRL62911.1"/>
    </source>
</evidence>
<dbReference type="EMBL" id="CP141261">
    <property type="protein sequence ID" value="WRL62911.1"/>
    <property type="molecule type" value="Genomic_DNA"/>
</dbReference>
<feature type="transmembrane region" description="Helical" evidence="7">
    <location>
        <begin position="56"/>
        <end position="75"/>
    </location>
</feature>
<proteinExistence type="inferred from homology"/>
<feature type="transmembrane region" description="Helical" evidence="7">
    <location>
        <begin position="21"/>
        <end position="44"/>
    </location>
</feature>
<evidence type="ECO:0000256" key="7">
    <source>
        <dbReference type="SAM" id="Phobius"/>
    </source>
</evidence>
<keyword evidence="4 7" id="KW-1133">Transmembrane helix</keyword>
<dbReference type="Proteomes" id="UP001324287">
    <property type="component" value="Chromosome"/>
</dbReference>
<name>A0ABZ1AZJ7_9ACTN</name>
<keyword evidence="5 7" id="KW-0472">Membrane</keyword>
<feature type="region of interest" description="Disordered" evidence="6">
    <location>
        <begin position="119"/>
        <end position="200"/>
    </location>
</feature>
<evidence type="ECO:0000256" key="5">
    <source>
        <dbReference type="ARBA" id="ARBA00023136"/>
    </source>
</evidence>
<comment type="subcellular location">
    <subcellularLocation>
        <location evidence="1">Membrane</location>
        <topology evidence="1">Multi-pass membrane protein</topology>
    </subcellularLocation>
</comment>
<accession>A0ABZ1AZJ7</accession>
<dbReference type="Pfam" id="PF04138">
    <property type="entry name" value="GtrA_DPMS_TM"/>
    <property type="match status" value="1"/>
</dbReference>
<evidence type="ECO:0000256" key="4">
    <source>
        <dbReference type="ARBA" id="ARBA00022989"/>
    </source>
</evidence>
<organism evidence="9 10">
    <name type="scientific">Blastococcus brunescens</name>
    <dbReference type="NCBI Taxonomy" id="1564165"/>
    <lineage>
        <taxon>Bacteria</taxon>
        <taxon>Bacillati</taxon>
        <taxon>Actinomycetota</taxon>
        <taxon>Actinomycetes</taxon>
        <taxon>Geodermatophilales</taxon>
        <taxon>Geodermatophilaceae</taxon>
        <taxon>Blastococcus</taxon>
    </lineage>
</organism>
<protein>
    <submittedName>
        <fullName evidence="9">GtrA family protein</fullName>
    </submittedName>
</protein>
<reference evidence="9 10" key="1">
    <citation type="submission" date="2023-12" db="EMBL/GenBank/DDBJ databases">
        <title>Blastococcus brunescens sp. nov., an actonobacterium isolated from sandstone collected in sahara desert.</title>
        <authorList>
            <person name="Gtari M."/>
            <person name="Ghodhbane F."/>
        </authorList>
    </citation>
    <scope>NUCLEOTIDE SEQUENCE [LARGE SCALE GENOMIC DNA]</scope>
    <source>
        <strain evidence="9 10">BMG 8361</strain>
    </source>
</reference>
<dbReference type="InterPro" id="IPR007267">
    <property type="entry name" value="GtrA_DPMS_TM"/>
</dbReference>
<evidence type="ECO:0000259" key="8">
    <source>
        <dbReference type="Pfam" id="PF04138"/>
    </source>
</evidence>
<feature type="domain" description="GtrA/DPMS transmembrane" evidence="8">
    <location>
        <begin position="25"/>
        <end position="110"/>
    </location>
</feature>
<feature type="transmembrane region" description="Helical" evidence="7">
    <location>
        <begin position="87"/>
        <end position="110"/>
    </location>
</feature>
<evidence type="ECO:0000313" key="10">
    <source>
        <dbReference type="Proteomes" id="UP001324287"/>
    </source>
</evidence>
<comment type="similarity">
    <text evidence="2">Belongs to the GtrA family.</text>
</comment>
<evidence type="ECO:0000256" key="2">
    <source>
        <dbReference type="ARBA" id="ARBA00009399"/>
    </source>
</evidence>